<keyword evidence="3 5" id="KW-1133">Transmembrane helix</keyword>
<keyword evidence="8" id="KW-1185">Reference proteome</keyword>
<keyword evidence="4 5" id="KW-0472">Membrane</keyword>
<feature type="transmembrane region" description="Helical" evidence="5">
    <location>
        <begin position="110"/>
        <end position="131"/>
    </location>
</feature>
<comment type="caution">
    <text evidence="7">The sequence shown here is derived from an EMBL/GenBank/DDBJ whole genome shotgun (WGS) entry which is preliminary data.</text>
</comment>
<dbReference type="InterPro" id="IPR002645">
    <property type="entry name" value="STAS_dom"/>
</dbReference>
<dbReference type="RefSeq" id="WP_235615184.1">
    <property type="nucleotide sequence ID" value="NZ_MARB01000009.1"/>
</dbReference>
<evidence type="ECO:0000259" key="6">
    <source>
        <dbReference type="PROSITE" id="PS50801"/>
    </source>
</evidence>
<feature type="transmembrane region" description="Helical" evidence="5">
    <location>
        <begin position="215"/>
        <end position="234"/>
    </location>
</feature>
<dbReference type="SUPFAM" id="SSF52091">
    <property type="entry name" value="SpoIIaa-like"/>
    <property type="match status" value="1"/>
</dbReference>
<feature type="transmembrane region" description="Helical" evidence="5">
    <location>
        <begin position="262"/>
        <end position="284"/>
    </location>
</feature>
<dbReference type="Proteomes" id="UP000094769">
    <property type="component" value="Unassembled WGS sequence"/>
</dbReference>
<reference evidence="7 8" key="1">
    <citation type="submission" date="2016-06" db="EMBL/GenBank/DDBJ databases">
        <title>Genome sequence of endosymbiont of Candidatus Endolucinida thiodiazotropha.</title>
        <authorList>
            <person name="Poehlein A."/>
            <person name="Koenig S."/>
            <person name="Heiden S.E."/>
            <person name="Thuermer A."/>
            <person name="Voget S."/>
            <person name="Daniel R."/>
            <person name="Markert S."/>
            <person name="Gros O."/>
            <person name="Schweder T."/>
        </authorList>
    </citation>
    <scope>NUCLEOTIDE SEQUENCE [LARGE SCALE GENOMIC DNA]</scope>
    <source>
        <strain evidence="7 8">COS</strain>
    </source>
</reference>
<name>A0A7Z0VLQ4_9GAMM</name>
<feature type="transmembrane region" description="Helical" evidence="5">
    <location>
        <begin position="390"/>
        <end position="408"/>
    </location>
</feature>
<sequence>MWEHIQSLMAGWKGAFIPFLSWIGEIKDRETVRADIIAGITVALVLVPQSMAYAQLAGLPVYYGLYASFLPPMVAAFFGSSRQLATGPVAVVSLMTAAALEPIATSPDTYLAYAVLLAFMVGIFQMFLGLFKLGVLVDFLSHPVVVGFTNAGALIIATSQLGKVFGVSVEREAHHYETVWNTVLAAMENTHVSTLGMAILAFAIMWGIRRYAPNFPGVLIAVVVTTLIAWLAGFNEAGGRVVGDIPKGLPALSLPIFDVKTVWQLIPAAITISLIGFMEAISIAKAMAARTRQRLNANQELIGQGLSNVVASVFSGYPVSGSFSRSAVNINAGAITGFSSIVTGLVVMITLIFLTPLLYHLPQATLAAVIIMAVINLIKIDPIIHAWKAQPHDAIVAVITFVLTLIFAPHLDKGIIIGVLLSLGLFLWRTMRPRFAQLSRYKDGTMRDIRVRHLPTSPVISVVRFDGSLYFASAGYFETKILGVVAANPELKYIILDGEAINQIDATGEEVLHHLWERLQAQGIHLVIARMKKQFMDTIRRTGLKDKMGDDTFYSRIGLALNYVWNQLGDSYDRENCPLRSPIGVGKE</sequence>
<gene>
    <name evidence="7" type="ORF">CODIS_19620</name>
</gene>
<keyword evidence="2 5" id="KW-0812">Transmembrane</keyword>
<feature type="transmembrane region" description="Helical" evidence="5">
    <location>
        <begin position="332"/>
        <end position="354"/>
    </location>
</feature>
<feature type="transmembrane region" description="Helical" evidence="5">
    <location>
        <begin position="143"/>
        <end position="162"/>
    </location>
</feature>
<dbReference type="InterPro" id="IPR011547">
    <property type="entry name" value="SLC26A/SulP_dom"/>
</dbReference>
<feature type="transmembrane region" description="Helical" evidence="5">
    <location>
        <begin position="190"/>
        <end position="208"/>
    </location>
</feature>
<feature type="transmembrane region" description="Helical" evidence="5">
    <location>
        <begin position="36"/>
        <end position="54"/>
    </location>
</feature>
<dbReference type="Pfam" id="PF01740">
    <property type="entry name" value="STAS"/>
    <property type="match status" value="1"/>
</dbReference>
<dbReference type="EMBL" id="MARB01000009">
    <property type="protein sequence ID" value="ODJ87854.1"/>
    <property type="molecule type" value="Genomic_DNA"/>
</dbReference>
<comment type="subcellular location">
    <subcellularLocation>
        <location evidence="1">Membrane</location>
        <topology evidence="1">Multi-pass membrane protein</topology>
    </subcellularLocation>
</comment>
<feature type="transmembrane region" description="Helical" evidence="5">
    <location>
        <begin position="414"/>
        <end position="431"/>
    </location>
</feature>
<dbReference type="GO" id="GO:0055085">
    <property type="term" value="P:transmembrane transport"/>
    <property type="evidence" value="ECO:0007669"/>
    <property type="project" value="InterPro"/>
</dbReference>
<evidence type="ECO:0000256" key="2">
    <source>
        <dbReference type="ARBA" id="ARBA00022692"/>
    </source>
</evidence>
<dbReference type="PANTHER" id="PTHR11814">
    <property type="entry name" value="SULFATE TRANSPORTER"/>
    <property type="match status" value="1"/>
</dbReference>
<dbReference type="CDD" id="cd07042">
    <property type="entry name" value="STAS_SulP_like_sulfate_transporter"/>
    <property type="match status" value="1"/>
</dbReference>
<feature type="transmembrane region" description="Helical" evidence="5">
    <location>
        <begin position="60"/>
        <end position="78"/>
    </location>
</feature>
<dbReference type="GO" id="GO:0016020">
    <property type="term" value="C:membrane"/>
    <property type="evidence" value="ECO:0007669"/>
    <property type="project" value="UniProtKB-SubCell"/>
</dbReference>
<protein>
    <submittedName>
        <fullName evidence="7">Sulfate transporter</fullName>
    </submittedName>
</protein>
<feature type="transmembrane region" description="Helical" evidence="5">
    <location>
        <begin position="85"/>
        <end position="104"/>
    </location>
</feature>
<organism evidence="7 8">
    <name type="scientific">Candidatus Thiodiazotropha endolucinida</name>
    <dbReference type="NCBI Taxonomy" id="1655433"/>
    <lineage>
        <taxon>Bacteria</taxon>
        <taxon>Pseudomonadati</taxon>
        <taxon>Pseudomonadota</taxon>
        <taxon>Gammaproteobacteria</taxon>
        <taxon>Chromatiales</taxon>
        <taxon>Sedimenticolaceae</taxon>
        <taxon>Candidatus Thiodiazotropha</taxon>
    </lineage>
</organism>
<dbReference type="NCBIfam" id="TIGR00815">
    <property type="entry name" value="sulP"/>
    <property type="match status" value="1"/>
</dbReference>
<proteinExistence type="predicted"/>
<dbReference type="Pfam" id="PF00916">
    <property type="entry name" value="Sulfate_transp"/>
    <property type="match status" value="1"/>
</dbReference>
<evidence type="ECO:0000256" key="1">
    <source>
        <dbReference type="ARBA" id="ARBA00004141"/>
    </source>
</evidence>
<dbReference type="InterPro" id="IPR036513">
    <property type="entry name" value="STAS_dom_sf"/>
</dbReference>
<evidence type="ECO:0000256" key="4">
    <source>
        <dbReference type="ARBA" id="ARBA00023136"/>
    </source>
</evidence>
<dbReference type="PROSITE" id="PS50801">
    <property type="entry name" value="STAS"/>
    <property type="match status" value="1"/>
</dbReference>
<dbReference type="AlphaFoldDB" id="A0A7Z0VLQ4"/>
<evidence type="ECO:0000313" key="7">
    <source>
        <dbReference type="EMBL" id="ODJ87854.1"/>
    </source>
</evidence>
<evidence type="ECO:0000256" key="5">
    <source>
        <dbReference type="SAM" id="Phobius"/>
    </source>
</evidence>
<evidence type="ECO:0000313" key="8">
    <source>
        <dbReference type="Proteomes" id="UP000094769"/>
    </source>
</evidence>
<feature type="domain" description="STAS" evidence="6">
    <location>
        <begin position="460"/>
        <end position="564"/>
    </location>
</feature>
<dbReference type="Gene3D" id="3.30.750.24">
    <property type="entry name" value="STAS domain"/>
    <property type="match status" value="1"/>
</dbReference>
<dbReference type="InterPro" id="IPR001902">
    <property type="entry name" value="SLC26A/SulP_fam"/>
</dbReference>
<accession>A0A7Z0VLQ4</accession>
<evidence type="ECO:0000256" key="3">
    <source>
        <dbReference type="ARBA" id="ARBA00022989"/>
    </source>
</evidence>
<feature type="transmembrane region" description="Helical" evidence="5">
    <location>
        <begin position="360"/>
        <end position="378"/>
    </location>
</feature>